<keyword evidence="3" id="KW-0970">Cilium biogenesis/degradation</keyword>
<evidence type="ECO:0000256" key="6">
    <source>
        <dbReference type="SAM" id="Coils"/>
    </source>
</evidence>
<comment type="subcellular location">
    <subcellularLocation>
        <location evidence="1">Cytoplasm</location>
        <location evidence="1">Cytoskeleton</location>
        <location evidence="1">Cilium basal body</location>
    </subcellularLocation>
</comment>
<keyword evidence="4" id="KW-0206">Cytoskeleton</keyword>
<gene>
    <name evidence="8" type="primary">Dana\GF22238</name>
    <name evidence="8" type="synonym">dana_GLEANR_6214</name>
    <name evidence="8" type="ORF">GF22238</name>
</gene>
<protein>
    <recommendedName>
        <fullName evidence="10">Meckel syndrome type 1 protein</fullName>
    </recommendedName>
</protein>
<reference evidence="8 9" key="1">
    <citation type="journal article" date="2007" name="Nature">
        <title>Evolution of genes and genomes on the Drosophila phylogeny.</title>
        <authorList>
            <consortium name="Drosophila 12 Genomes Consortium"/>
            <person name="Clark A.G."/>
            <person name="Eisen M.B."/>
            <person name="Smith D.R."/>
            <person name="Bergman C.M."/>
            <person name="Oliver B."/>
            <person name="Markow T.A."/>
            <person name="Kaufman T.C."/>
            <person name="Kellis M."/>
            <person name="Gelbart W."/>
            <person name="Iyer V.N."/>
            <person name="Pollard D.A."/>
            <person name="Sackton T.B."/>
            <person name="Larracuente A.M."/>
            <person name="Singh N.D."/>
            <person name="Abad J.P."/>
            <person name="Abt D.N."/>
            <person name="Adryan B."/>
            <person name="Aguade M."/>
            <person name="Akashi H."/>
            <person name="Anderson W.W."/>
            <person name="Aquadro C.F."/>
            <person name="Ardell D.H."/>
            <person name="Arguello R."/>
            <person name="Artieri C.G."/>
            <person name="Barbash D.A."/>
            <person name="Barker D."/>
            <person name="Barsanti P."/>
            <person name="Batterham P."/>
            <person name="Batzoglou S."/>
            <person name="Begun D."/>
            <person name="Bhutkar A."/>
            <person name="Blanco E."/>
            <person name="Bosak S.A."/>
            <person name="Bradley R.K."/>
            <person name="Brand A.D."/>
            <person name="Brent M.R."/>
            <person name="Brooks A.N."/>
            <person name="Brown R.H."/>
            <person name="Butlin R.K."/>
            <person name="Caggese C."/>
            <person name="Calvi B.R."/>
            <person name="Bernardo de Carvalho A."/>
            <person name="Caspi A."/>
            <person name="Castrezana S."/>
            <person name="Celniker S.E."/>
            <person name="Chang J.L."/>
            <person name="Chapple C."/>
            <person name="Chatterji S."/>
            <person name="Chinwalla A."/>
            <person name="Civetta A."/>
            <person name="Clifton S.W."/>
            <person name="Comeron J.M."/>
            <person name="Costello J.C."/>
            <person name="Coyne J.A."/>
            <person name="Daub J."/>
            <person name="David R.G."/>
            <person name="Delcher A.L."/>
            <person name="Delehaunty K."/>
            <person name="Do C.B."/>
            <person name="Ebling H."/>
            <person name="Edwards K."/>
            <person name="Eickbush T."/>
            <person name="Evans J.D."/>
            <person name="Filipski A."/>
            <person name="Findeiss S."/>
            <person name="Freyhult E."/>
            <person name="Fulton L."/>
            <person name="Fulton R."/>
            <person name="Garcia A.C."/>
            <person name="Gardiner A."/>
            <person name="Garfield D.A."/>
            <person name="Garvin B.E."/>
            <person name="Gibson G."/>
            <person name="Gilbert D."/>
            <person name="Gnerre S."/>
            <person name="Godfrey J."/>
            <person name="Good R."/>
            <person name="Gotea V."/>
            <person name="Gravely B."/>
            <person name="Greenberg A.J."/>
            <person name="Griffiths-Jones S."/>
            <person name="Gross S."/>
            <person name="Guigo R."/>
            <person name="Gustafson E.A."/>
            <person name="Haerty W."/>
            <person name="Hahn M.W."/>
            <person name="Halligan D.L."/>
            <person name="Halpern A.L."/>
            <person name="Halter G.M."/>
            <person name="Han M.V."/>
            <person name="Heger A."/>
            <person name="Hillier L."/>
            <person name="Hinrichs A.S."/>
            <person name="Holmes I."/>
            <person name="Hoskins R.A."/>
            <person name="Hubisz M.J."/>
            <person name="Hultmark D."/>
            <person name="Huntley M.A."/>
            <person name="Jaffe D.B."/>
            <person name="Jagadeeshan S."/>
            <person name="Jeck W.R."/>
            <person name="Johnson J."/>
            <person name="Jones C.D."/>
            <person name="Jordan W.C."/>
            <person name="Karpen G.H."/>
            <person name="Kataoka E."/>
            <person name="Keightley P.D."/>
            <person name="Kheradpour P."/>
            <person name="Kirkness E.F."/>
            <person name="Koerich L.B."/>
            <person name="Kristiansen K."/>
            <person name="Kudrna D."/>
            <person name="Kulathinal R.J."/>
            <person name="Kumar S."/>
            <person name="Kwok R."/>
            <person name="Lander E."/>
            <person name="Langley C.H."/>
            <person name="Lapoint R."/>
            <person name="Lazzaro B.P."/>
            <person name="Lee S.J."/>
            <person name="Levesque L."/>
            <person name="Li R."/>
            <person name="Lin C.F."/>
            <person name="Lin M.F."/>
            <person name="Lindblad-Toh K."/>
            <person name="Llopart A."/>
            <person name="Long M."/>
            <person name="Low L."/>
            <person name="Lozovsky E."/>
            <person name="Lu J."/>
            <person name="Luo M."/>
            <person name="Machado C.A."/>
            <person name="Makalowski W."/>
            <person name="Marzo M."/>
            <person name="Matsuda M."/>
            <person name="Matzkin L."/>
            <person name="McAllister B."/>
            <person name="McBride C.S."/>
            <person name="McKernan B."/>
            <person name="McKernan K."/>
            <person name="Mendez-Lago M."/>
            <person name="Minx P."/>
            <person name="Mollenhauer M.U."/>
            <person name="Montooth K."/>
            <person name="Mount S.M."/>
            <person name="Mu X."/>
            <person name="Myers E."/>
            <person name="Negre B."/>
            <person name="Newfeld S."/>
            <person name="Nielsen R."/>
            <person name="Noor M.A."/>
            <person name="O'Grady P."/>
            <person name="Pachter L."/>
            <person name="Papaceit M."/>
            <person name="Parisi M.J."/>
            <person name="Parisi M."/>
            <person name="Parts L."/>
            <person name="Pedersen J.S."/>
            <person name="Pesole G."/>
            <person name="Phillippy A.M."/>
            <person name="Ponting C.P."/>
            <person name="Pop M."/>
            <person name="Porcelli D."/>
            <person name="Powell J.R."/>
            <person name="Prohaska S."/>
            <person name="Pruitt K."/>
            <person name="Puig M."/>
            <person name="Quesneville H."/>
            <person name="Ram K.R."/>
            <person name="Rand D."/>
            <person name="Rasmussen M.D."/>
            <person name="Reed L.K."/>
            <person name="Reenan R."/>
            <person name="Reily A."/>
            <person name="Remington K.A."/>
            <person name="Rieger T.T."/>
            <person name="Ritchie M.G."/>
            <person name="Robin C."/>
            <person name="Rogers Y.H."/>
            <person name="Rohde C."/>
            <person name="Rozas J."/>
            <person name="Rubenfield M.J."/>
            <person name="Ruiz A."/>
            <person name="Russo S."/>
            <person name="Salzberg S.L."/>
            <person name="Sanchez-Gracia A."/>
            <person name="Saranga D.J."/>
            <person name="Sato H."/>
            <person name="Schaeffer S.W."/>
            <person name="Schatz M.C."/>
            <person name="Schlenke T."/>
            <person name="Schwartz R."/>
            <person name="Segarra C."/>
            <person name="Singh R.S."/>
            <person name="Sirot L."/>
            <person name="Sirota M."/>
            <person name="Sisneros N.B."/>
            <person name="Smith C.D."/>
            <person name="Smith T.F."/>
            <person name="Spieth J."/>
            <person name="Stage D.E."/>
            <person name="Stark A."/>
            <person name="Stephan W."/>
            <person name="Strausberg R.L."/>
            <person name="Strempel S."/>
            <person name="Sturgill D."/>
            <person name="Sutton G."/>
            <person name="Sutton G.G."/>
            <person name="Tao W."/>
            <person name="Teichmann S."/>
            <person name="Tobari Y.N."/>
            <person name="Tomimura Y."/>
            <person name="Tsolas J.M."/>
            <person name="Valente V.L."/>
            <person name="Venter E."/>
            <person name="Venter J.C."/>
            <person name="Vicario S."/>
            <person name="Vieira F.G."/>
            <person name="Vilella A.J."/>
            <person name="Villasante A."/>
            <person name="Walenz B."/>
            <person name="Wang J."/>
            <person name="Wasserman M."/>
            <person name="Watts T."/>
            <person name="Wilson D."/>
            <person name="Wilson R.K."/>
            <person name="Wing R.A."/>
            <person name="Wolfner M.F."/>
            <person name="Wong A."/>
            <person name="Wong G.K."/>
            <person name="Wu C.I."/>
            <person name="Wu G."/>
            <person name="Yamamoto D."/>
            <person name="Yang H.P."/>
            <person name="Yang S.P."/>
            <person name="Yorke J.A."/>
            <person name="Yoshida K."/>
            <person name="Zdobnov E."/>
            <person name="Zhang P."/>
            <person name="Zhang Y."/>
            <person name="Zimin A.V."/>
            <person name="Baldwin J."/>
            <person name="Abdouelleil A."/>
            <person name="Abdulkadir J."/>
            <person name="Abebe A."/>
            <person name="Abera B."/>
            <person name="Abreu J."/>
            <person name="Acer S.C."/>
            <person name="Aftuck L."/>
            <person name="Alexander A."/>
            <person name="An P."/>
            <person name="Anderson E."/>
            <person name="Anderson S."/>
            <person name="Arachi H."/>
            <person name="Azer M."/>
            <person name="Bachantsang P."/>
            <person name="Barry A."/>
            <person name="Bayul T."/>
            <person name="Berlin A."/>
            <person name="Bessette D."/>
            <person name="Bloom T."/>
            <person name="Blye J."/>
            <person name="Boguslavskiy L."/>
            <person name="Bonnet C."/>
            <person name="Boukhgalter B."/>
            <person name="Bourzgui I."/>
            <person name="Brown A."/>
            <person name="Cahill P."/>
            <person name="Channer S."/>
            <person name="Cheshatsang Y."/>
            <person name="Chuda L."/>
            <person name="Citroen M."/>
            <person name="Collymore A."/>
            <person name="Cooke P."/>
            <person name="Costello M."/>
            <person name="D'Aco K."/>
            <person name="Daza R."/>
            <person name="De Haan G."/>
            <person name="DeGray S."/>
            <person name="DeMaso C."/>
            <person name="Dhargay N."/>
            <person name="Dooley K."/>
            <person name="Dooley E."/>
            <person name="Doricent M."/>
            <person name="Dorje P."/>
            <person name="Dorjee K."/>
            <person name="Dupes A."/>
            <person name="Elong R."/>
            <person name="Falk J."/>
            <person name="Farina A."/>
            <person name="Faro S."/>
            <person name="Ferguson D."/>
            <person name="Fisher S."/>
            <person name="Foley C.D."/>
            <person name="Franke A."/>
            <person name="Friedrich D."/>
            <person name="Gadbois L."/>
            <person name="Gearin G."/>
            <person name="Gearin C.R."/>
            <person name="Giannoukos G."/>
            <person name="Goode T."/>
            <person name="Graham J."/>
            <person name="Grandbois E."/>
            <person name="Grewal S."/>
            <person name="Gyaltsen K."/>
            <person name="Hafez N."/>
            <person name="Hagos B."/>
            <person name="Hall J."/>
            <person name="Henson C."/>
            <person name="Hollinger A."/>
            <person name="Honan T."/>
            <person name="Huard M.D."/>
            <person name="Hughes L."/>
            <person name="Hurhula B."/>
            <person name="Husby M.E."/>
            <person name="Kamat A."/>
            <person name="Kanga B."/>
            <person name="Kashin S."/>
            <person name="Khazanovich D."/>
            <person name="Kisner P."/>
            <person name="Lance K."/>
            <person name="Lara M."/>
            <person name="Lee W."/>
            <person name="Lennon N."/>
            <person name="Letendre F."/>
            <person name="LeVine R."/>
            <person name="Lipovsky A."/>
            <person name="Liu X."/>
            <person name="Liu J."/>
            <person name="Liu S."/>
            <person name="Lokyitsang T."/>
            <person name="Lokyitsang Y."/>
            <person name="Lubonja R."/>
            <person name="Lui A."/>
            <person name="MacDonald P."/>
            <person name="Magnisalis V."/>
            <person name="Maru K."/>
            <person name="Matthews C."/>
            <person name="McCusker W."/>
            <person name="McDonough S."/>
            <person name="Mehta T."/>
            <person name="Meldrim J."/>
            <person name="Meneus L."/>
            <person name="Mihai O."/>
            <person name="Mihalev A."/>
            <person name="Mihova T."/>
            <person name="Mittelman R."/>
            <person name="Mlenga V."/>
            <person name="Montmayeur A."/>
            <person name="Mulrain L."/>
            <person name="Navidi A."/>
            <person name="Naylor J."/>
            <person name="Negash T."/>
            <person name="Nguyen T."/>
            <person name="Nguyen N."/>
            <person name="Nicol R."/>
            <person name="Norbu C."/>
            <person name="Norbu N."/>
            <person name="Novod N."/>
            <person name="O'Neill B."/>
            <person name="Osman S."/>
            <person name="Markiewicz E."/>
            <person name="Oyono O.L."/>
            <person name="Patti C."/>
            <person name="Phunkhang P."/>
            <person name="Pierre F."/>
            <person name="Priest M."/>
            <person name="Raghuraman S."/>
            <person name="Rege F."/>
            <person name="Reyes R."/>
            <person name="Rise C."/>
            <person name="Rogov P."/>
            <person name="Ross K."/>
            <person name="Ryan E."/>
            <person name="Settipalli S."/>
            <person name="Shea T."/>
            <person name="Sherpa N."/>
            <person name="Shi L."/>
            <person name="Shih D."/>
            <person name="Sparrow T."/>
            <person name="Spaulding J."/>
            <person name="Stalker J."/>
            <person name="Stange-Thomann N."/>
            <person name="Stavropoulos S."/>
            <person name="Stone C."/>
            <person name="Strader C."/>
            <person name="Tesfaye S."/>
            <person name="Thomson T."/>
            <person name="Thoulutsang Y."/>
            <person name="Thoulutsang D."/>
            <person name="Topham K."/>
            <person name="Topping I."/>
            <person name="Tsamla T."/>
            <person name="Vassiliev H."/>
            <person name="Vo A."/>
            <person name="Wangchuk T."/>
            <person name="Wangdi T."/>
            <person name="Weiand M."/>
            <person name="Wilkinson J."/>
            <person name="Wilson A."/>
            <person name="Yadav S."/>
            <person name="Young G."/>
            <person name="Yu Q."/>
            <person name="Zembek L."/>
            <person name="Zhong D."/>
            <person name="Zimmer A."/>
            <person name="Zwirko Z."/>
            <person name="Jaffe D.B."/>
            <person name="Alvarez P."/>
            <person name="Brockman W."/>
            <person name="Butler J."/>
            <person name="Chin C."/>
            <person name="Gnerre S."/>
            <person name="Grabherr M."/>
            <person name="Kleber M."/>
            <person name="Mauceli E."/>
            <person name="MacCallum I."/>
        </authorList>
    </citation>
    <scope>NUCLEOTIDE SEQUENCE [LARGE SCALE GENOMIC DNA]</scope>
    <source>
        <strain evidence="9">Tucson 14024-0371.13</strain>
    </source>
</reference>
<feature type="compositionally biased region" description="Acidic residues" evidence="7">
    <location>
        <begin position="424"/>
        <end position="442"/>
    </location>
</feature>
<dbReference type="eggNOG" id="KOG4446">
    <property type="taxonomic scope" value="Eukaryota"/>
</dbReference>
<name>B3MZ02_DROAN</name>
<dbReference type="InParanoid" id="B3MZ02"/>
<dbReference type="PROSITE" id="PS51381">
    <property type="entry name" value="C2_B9"/>
    <property type="match status" value="1"/>
</dbReference>
<dbReference type="Proteomes" id="UP000007801">
    <property type="component" value="Unassembled WGS sequence"/>
</dbReference>
<dbReference type="AlphaFoldDB" id="B3MZ02"/>
<dbReference type="GO" id="GO:1905515">
    <property type="term" value="P:non-motile cilium assembly"/>
    <property type="evidence" value="ECO:0007669"/>
    <property type="project" value="EnsemblMetazoa"/>
</dbReference>
<proteinExistence type="predicted"/>
<dbReference type="PhylomeDB" id="B3MZ02"/>
<dbReference type="FunCoup" id="B3MZ02">
    <property type="interactions" value="262"/>
</dbReference>
<sequence>MMHKGKDMKRTGVYRVSGNIGDFQLLLKLRHISEWLPVPKFEYNGAPNTAVHGEQYPETEEDRWSDCFIHVPQDDEVYGSGKNRIGYYGSYYSVPSGTGSAGNPVTSIVRRRKSPRPPKAIEAPPEEQAQENPQEEAHTEEEDDEEEEEEVKKELPAIKAAVPQQEASHDSQEAIYQDPQRSTFSETGGDLFYERNRELCNGAMASIRISWQQKYFSHTELQRHLTDPGACASKTQKRYHNWAVETLELQQLHLQKLEAQRERNHEKEQDLERVRVRRKPRKTRTLRPRPGVTALSTMLVSNGLSSANMSEVSLVDDPLFAARTCLIHTVVDGDSEELLPREAHDLKAQGYQLMYVYADLQQDTLLVSIRYDPAQGLLYVYPDFSSSALDLDYVVHIEKDNDCRQLYAYGFENATPLEPVAAAEDAEEDEEESETDSEAEDLPADATALELLDFYQRQRSAATELRSLLHFDMPPKRMRRICLLLELQEAQFFEHPNIHVRYYVQPPHHTLWESSLGSAMEDPLRGSTATCRNAGDFRLANLGHCWELTLLCEENHQPNELMHIYFEVISIDFWQRERCEGYAHYSCSLISPLTTETVTMQCIRPLGSWLDSLNRYFIGGRQLFDFVSYFDAQNVQKELHNRLNLDTGKAMRSTGYLVLHVRKLQQRHIEASVGQLQLDLSDSTSESSGSDEDARSTSVADTARATTLDEVMTAYVEARERIESLLVKAIEA</sequence>
<evidence type="ECO:0000256" key="1">
    <source>
        <dbReference type="ARBA" id="ARBA00004120"/>
    </source>
</evidence>
<keyword evidence="5" id="KW-0966">Cell projection</keyword>
<dbReference type="EMBL" id="CH902632">
    <property type="protein sequence ID" value="EDV32846.1"/>
    <property type="molecule type" value="Genomic_DNA"/>
</dbReference>
<dbReference type="GO" id="GO:1905349">
    <property type="term" value="P:ciliary transition zone assembly"/>
    <property type="evidence" value="ECO:0007669"/>
    <property type="project" value="EnsemblMetazoa"/>
</dbReference>
<feature type="compositionally biased region" description="Acidic residues" evidence="7">
    <location>
        <begin position="138"/>
        <end position="149"/>
    </location>
</feature>
<dbReference type="KEGG" id="dan:6504902"/>
<dbReference type="HOGENOM" id="CLU_393936_0_0_1"/>
<dbReference type="Pfam" id="PF07162">
    <property type="entry name" value="B9-C2"/>
    <property type="match status" value="1"/>
</dbReference>
<feature type="region of interest" description="Disordered" evidence="7">
    <location>
        <begin position="96"/>
        <end position="187"/>
    </location>
</feature>
<dbReference type="OMA" id="CEGYAHY"/>
<dbReference type="GeneID" id="6504902"/>
<evidence type="ECO:0000313" key="9">
    <source>
        <dbReference type="Proteomes" id="UP000007801"/>
    </source>
</evidence>
<dbReference type="GO" id="GO:0036038">
    <property type="term" value="C:MKS complex"/>
    <property type="evidence" value="ECO:0007669"/>
    <property type="project" value="TreeGrafter"/>
</dbReference>
<accession>B3MZ02</accession>
<feature type="coiled-coil region" evidence="6">
    <location>
        <begin position="249"/>
        <end position="277"/>
    </location>
</feature>
<evidence type="ECO:0000256" key="5">
    <source>
        <dbReference type="ARBA" id="ARBA00023273"/>
    </source>
</evidence>
<dbReference type="InterPro" id="IPR010796">
    <property type="entry name" value="C2_B9-type_dom"/>
</dbReference>
<dbReference type="GO" id="GO:0061822">
    <property type="term" value="C:ciliary cap"/>
    <property type="evidence" value="ECO:0007669"/>
    <property type="project" value="EnsemblMetazoa"/>
</dbReference>
<evidence type="ECO:0000256" key="7">
    <source>
        <dbReference type="SAM" id="MobiDB-lite"/>
    </source>
</evidence>
<keyword evidence="6" id="KW-0175">Coiled coil</keyword>
<dbReference type="OrthoDB" id="10263520at2759"/>
<dbReference type="STRING" id="7217.B3MZ02"/>
<keyword evidence="2" id="KW-0963">Cytoplasm</keyword>
<evidence type="ECO:0000256" key="2">
    <source>
        <dbReference type="ARBA" id="ARBA00022490"/>
    </source>
</evidence>
<evidence type="ECO:0008006" key="10">
    <source>
        <dbReference type="Google" id="ProtNLM"/>
    </source>
</evidence>
<feature type="region of interest" description="Disordered" evidence="7">
    <location>
        <begin position="680"/>
        <end position="702"/>
    </location>
</feature>
<dbReference type="GO" id="GO:0035082">
    <property type="term" value="P:axoneme assembly"/>
    <property type="evidence" value="ECO:0007669"/>
    <property type="project" value="EnsemblMetazoa"/>
</dbReference>
<feature type="region of interest" description="Disordered" evidence="7">
    <location>
        <begin position="421"/>
        <end position="442"/>
    </location>
</feature>
<evidence type="ECO:0000256" key="4">
    <source>
        <dbReference type="ARBA" id="ARBA00023212"/>
    </source>
</evidence>
<evidence type="ECO:0000313" key="8">
    <source>
        <dbReference type="EMBL" id="EDV32846.1"/>
    </source>
</evidence>
<dbReference type="PANTHER" id="PTHR12968:SF4">
    <property type="entry name" value="TECTONIC-LIKE COMPLEX MEMBER MKS1"/>
    <property type="match status" value="1"/>
</dbReference>
<keyword evidence="9" id="KW-1185">Reference proteome</keyword>
<dbReference type="PANTHER" id="PTHR12968">
    <property type="entry name" value="B9 DOMAIN-CONTAINING"/>
    <property type="match status" value="1"/>
</dbReference>
<dbReference type="CTD" id="54903"/>
<evidence type="ECO:0000256" key="3">
    <source>
        <dbReference type="ARBA" id="ARBA00022794"/>
    </source>
</evidence>
<organism evidence="8 9">
    <name type="scientific">Drosophila ananassae</name>
    <name type="common">Fruit fly</name>
    <dbReference type="NCBI Taxonomy" id="7217"/>
    <lineage>
        <taxon>Eukaryota</taxon>
        <taxon>Metazoa</taxon>
        <taxon>Ecdysozoa</taxon>
        <taxon>Arthropoda</taxon>
        <taxon>Hexapoda</taxon>
        <taxon>Insecta</taxon>
        <taxon>Pterygota</taxon>
        <taxon>Neoptera</taxon>
        <taxon>Endopterygota</taxon>
        <taxon>Diptera</taxon>
        <taxon>Brachycera</taxon>
        <taxon>Muscomorpha</taxon>
        <taxon>Ephydroidea</taxon>
        <taxon>Drosophilidae</taxon>
        <taxon>Drosophila</taxon>
        <taxon>Sophophora</taxon>
    </lineage>
</organism>